<dbReference type="RefSeq" id="WP_128085224.1">
    <property type="nucleotide sequence ID" value="NZ_CP071405.1"/>
</dbReference>
<sequence>MLNSFTHGLFFYLFTEGYSAQLISEIKNVPDRIIKCCPAAGISLQRGASRMKAHVSLFPHPFPDTGFANRTAPAGLFHGKQVVIPGRIDAGKEGLITLF</sequence>
<dbReference type="Proteomes" id="UP000317747">
    <property type="component" value="Unassembled WGS sequence"/>
</dbReference>
<dbReference type="AlphaFoldDB" id="A0A506PQQ5"/>
<comment type="caution">
    <text evidence="1">The sequence shown here is derived from an EMBL/GenBank/DDBJ whole genome shotgun (WGS) entry which is preliminary data.</text>
</comment>
<protein>
    <submittedName>
        <fullName evidence="1">Uncharacterized protein</fullName>
    </submittedName>
</protein>
<reference evidence="1 2" key="1">
    <citation type="submission" date="2019-06" db="EMBL/GenBank/DDBJ databases">
        <title>Taxogenomics and systematics of the genus Pantoea.</title>
        <authorList>
            <person name="Tambong J.T."/>
        </authorList>
    </citation>
    <scope>NUCLEOTIDE SEQUENCE [LARGE SCALE GENOMIC DNA]</scope>
    <source>
        <strain evidence="1 2">LMG 24200</strain>
    </source>
</reference>
<gene>
    <name evidence="1" type="ORF">FJW01_21800</name>
</gene>
<dbReference type="EMBL" id="VHJA01000086">
    <property type="protein sequence ID" value="TPV36233.1"/>
    <property type="molecule type" value="Genomic_DNA"/>
</dbReference>
<organism evidence="1 2">
    <name type="scientific">Pantoea deleyi</name>
    <dbReference type="NCBI Taxonomy" id="470932"/>
    <lineage>
        <taxon>Bacteria</taxon>
        <taxon>Pseudomonadati</taxon>
        <taxon>Pseudomonadota</taxon>
        <taxon>Gammaproteobacteria</taxon>
        <taxon>Enterobacterales</taxon>
        <taxon>Erwiniaceae</taxon>
        <taxon>Pantoea</taxon>
    </lineage>
</organism>
<evidence type="ECO:0000313" key="1">
    <source>
        <dbReference type="EMBL" id="TPV36233.1"/>
    </source>
</evidence>
<evidence type="ECO:0000313" key="2">
    <source>
        <dbReference type="Proteomes" id="UP000317747"/>
    </source>
</evidence>
<proteinExistence type="predicted"/>
<name>A0A506PQQ5_9GAMM</name>
<keyword evidence="2" id="KW-1185">Reference proteome</keyword>
<accession>A0A506PQQ5</accession>